<comment type="caution">
    <text evidence="6">The sequence shown here is derived from an EMBL/GenBank/DDBJ whole genome shotgun (WGS) entry which is preliminary data.</text>
</comment>
<dbReference type="InterPro" id="IPR006479">
    <property type="entry name" value="Holin"/>
</dbReference>
<feature type="transmembrane region" description="Helical" evidence="5">
    <location>
        <begin position="6"/>
        <end position="24"/>
    </location>
</feature>
<evidence type="ECO:0000256" key="3">
    <source>
        <dbReference type="ARBA" id="ARBA00022989"/>
    </source>
</evidence>
<evidence type="ECO:0000256" key="1">
    <source>
        <dbReference type="ARBA" id="ARBA00004370"/>
    </source>
</evidence>
<dbReference type="OrthoDB" id="2405362at2"/>
<keyword evidence="2 5" id="KW-0812">Transmembrane</keyword>
<dbReference type="EMBL" id="RCHR01000003">
    <property type="protein sequence ID" value="RLL45154.1"/>
    <property type="molecule type" value="Genomic_DNA"/>
</dbReference>
<dbReference type="GO" id="GO:0016020">
    <property type="term" value="C:membrane"/>
    <property type="evidence" value="ECO:0007669"/>
    <property type="project" value="UniProtKB-SubCell"/>
</dbReference>
<organism evidence="6 7">
    <name type="scientific">Oceanobacillus piezotolerans</name>
    <dbReference type="NCBI Taxonomy" id="2448030"/>
    <lineage>
        <taxon>Bacteria</taxon>
        <taxon>Bacillati</taxon>
        <taxon>Bacillota</taxon>
        <taxon>Bacilli</taxon>
        <taxon>Bacillales</taxon>
        <taxon>Bacillaceae</taxon>
        <taxon>Oceanobacillus</taxon>
    </lineage>
</organism>
<name>A0A498DDU8_9BACI</name>
<feature type="transmembrane region" description="Helical" evidence="5">
    <location>
        <begin position="36"/>
        <end position="54"/>
    </location>
</feature>
<proteinExistence type="predicted"/>
<keyword evidence="7" id="KW-1185">Reference proteome</keyword>
<evidence type="ECO:0000256" key="4">
    <source>
        <dbReference type="ARBA" id="ARBA00023136"/>
    </source>
</evidence>
<dbReference type="NCBIfam" id="TIGR01592">
    <property type="entry name" value="holin_SPP1"/>
    <property type="match status" value="1"/>
</dbReference>
<sequence length="81" mass="9310">MDRGTIIRTIVLMIALINQFLVIFGKSPLPIDSALVEQLVSTLFTLIMSLHAWFKNNYLTSKGRKQREILEKHGLTGRKRK</sequence>
<evidence type="ECO:0000256" key="2">
    <source>
        <dbReference type="ARBA" id="ARBA00022692"/>
    </source>
</evidence>
<dbReference type="Pfam" id="PF04688">
    <property type="entry name" value="Holin_SPP1"/>
    <property type="match status" value="1"/>
</dbReference>
<keyword evidence="3 5" id="KW-1133">Transmembrane helix</keyword>
<accession>A0A498DDU8</accession>
<evidence type="ECO:0000256" key="5">
    <source>
        <dbReference type="SAM" id="Phobius"/>
    </source>
</evidence>
<protein>
    <submittedName>
        <fullName evidence="6">Phage holin</fullName>
    </submittedName>
</protein>
<evidence type="ECO:0000313" key="7">
    <source>
        <dbReference type="Proteomes" id="UP000270219"/>
    </source>
</evidence>
<comment type="subcellular location">
    <subcellularLocation>
        <location evidence="1">Membrane</location>
    </subcellularLocation>
</comment>
<dbReference type="RefSeq" id="WP_121522743.1">
    <property type="nucleotide sequence ID" value="NZ_RCHR01000003.1"/>
</dbReference>
<evidence type="ECO:0000313" key="6">
    <source>
        <dbReference type="EMBL" id="RLL45154.1"/>
    </source>
</evidence>
<dbReference type="Proteomes" id="UP000270219">
    <property type="component" value="Unassembled WGS sequence"/>
</dbReference>
<keyword evidence="4 5" id="KW-0472">Membrane</keyword>
<gene>
    <name evidence="6" type="ORF">D8M04_09840</name>
</gene>
<reference evidence="6 7" key="1">
    <citation type="submission" date="2018-10" db="EMBL/GenBank/DDBJ databases">
        <title>Oceanobacillus sp. YLB-02 draft genome.</title>
        <authorList>
            <person name="Yu L."/>
        </authorList>
    </citation>
    <scope>NUCLEOTIDE SEQUENCE [LARGE SCALE GENOMIC DNA]</scope>
    <source>
        <strain evidence="6 7">YLB-02</strain>
    </source>
</reference>
<dbReference type="AlphaFoldDB" id="A0A498DDU8"/>